<feature type="chain" id="PRO_5001569812" description="non-specific serine/threonine protein kinase" evidence="10">
    <location>
        <begin position="33"/>
        <end position="275"/>
    </location>
</feature>
<evidence type="ECO:0000256" key="9">
    <source>
        <dbReference type="ARBA" id="ARBA00048679"/>
    </source>
</evidence>
<evidence type="ECO:0000259" key="12">
    <source>
        <dbReference type="Pfam" id="PF14380"/>
    </source>
</evidence>
<accession>A0A059D0L5</accession>
<evidence type="ECO:0000256" key="3">
    <source>
        <dbReference type="ARBA" id="ARBA00022692"/>
    </source>
</evidence>
<dbReference type="Pfam" id="PF14380">
    <property type="entry name" value="WAK_assoc"/>
    <property type="match status" value="1"/>
</dbReference>
<evidence type="ECO:0000256" key="1">
    <source>
        <dbReference type="ARBA" id="ARBA00004167"/>
    </source>
</evidence>
<evidence type="ECO:0000256" key="10">
    <source>
        <dbReference type="SAM" id="SignalP"/>
    </source>
</evidence>
<sequence>MPSRHHLLCILSPSLSLVFFFFFLLSFHGGHSAFPTICESQSQCGNISIKYPFSTVSDAPVYCGYPQLRISCPDVDNPPTISLPGDTYLVTEINYVEETLTLVDIDVADRICPRASHNLTINSLPLGYNSADVNLTFFFNCSTPPLAPNPARAIDCLRSGDNQSYVFVNMSPDEAAAIREAWGCEEAVVAAVKRTEVTAANGGDELAGAMSEGFALDWAAVRECGACEHSGGRCAFNQNEQLLCFCEDGSNHTDGSFCKVARDLISGILRCFSSF</sequence>
<dbReference type="PANTHER" id="PTHR33138:SF1">
    <property type="entry name" value="OS01G0113900 PROTEIN"/>
    <property type="match status" value="1"/>
</dbReference>
<keyword evidence="6" id="KW-0472">Membrane</keyword>
<gene>
    <name evidence="13" type="ORF">EUGRSUZ_B00789</name>
</gene>
<name>A0A059D0L5_EUCGR</name>
<keyword evidence="7" id="KW-0325">Glycoprotein</keyword>
<dbReference type="PANTHER" id="PTHR33138">
    <property type="entry name" value="OS01G0690200 PROTEIN"/>
    <property type="match status" value="1"/>
</dbReference>
<evidence type="ECO:0000256" key="6">
    <source>
        <dbReference type="ARBA" id="ARBA00023136"/>
    </source>
</evidence>
<keyword evidence="4 10" id="KW-0732">Signal</keyword>
<comment type="catalytic activity">
    <reaction evidence="8">
        <text>L-threonyl-[protein] + ATP = O-phospho-L-threonyl-[protein] + ADP + H(+)</text>
        <dbReference type="Rhea" id="RHEA:46608"/>
        <dbReference type="Rhea" id="RHEA-COMP:11060"/>
        <dbReference type="Rhea" id="RHEA-COMP:11605"/>
        <dbReference type="ChEBI" id="CHEBI:15378"/>
        <dbReference type="ChEBI" id="CHEBI:30013"/>
        <dbReference type="ChEBI" id="CHEBI:30616"/>
        <dbReference type="ChEBI" id="CHEBI:61977"/>
        <dbReference type="ChEBI" id="CHEBI:456216"/>
        <dbReference type="EC" id="2.7.11.1"/>
    </reaction>
</comment>
<evidence type="ECO:0000259" key="11">
    <source>
        <dbReference type="Pfam" id="PF13947"/>
    </source>
</evidence>
<dbReference type="STRING" id="71139.A0A059D0L5"/>
<organism evidence="13">
    <name type="scientific">Eucalyptus grandis</name>
    <name type="common">Flooded gum</name>
    <dbReference type="NCBI Taxonomy" id="71139"/>
    <lineage>
        <taxon>Eukaryota</taxon>
        <taxon>Viridiplantae</taxon>
        <taxon>Streptophyta</taxon>
        <taxon>Embryophyta</taxon>
        <taxon>Tracheophyta</taxon>
        <taxon>Spermatophyta</taxon>
        <taxon>Magnoliopsida</taxon>
        <taxon>eudicotyledons</taxon>
        <taxon>Gunneridae</taxon>
        <taxon>Pentapetalae</taxon>
        <taxon>rosids</taxon>
        <taxon>malvids</taxon>
        <taxon>Myrtales</taxon>
        <taxon>Myrtaceae</taxon>
        <taxon>Myrtoideae</taxon>
        <taxon>Eucalypteae</taxon>
        <taxon>Eucalyptus</taxon>
    </lineage>
</organism>
<feature type="domain" description="Wall-associated receptor kinase C-terminal" evidence="12">
    <location>
        <begin position="156"/>
        <end position="249"/>
    </location>
</feature>
<dbReference type="GO" id="GO:0030247">
    <property type="term" value="F:polysaccharide binding"/>
    <property type="evidence" value="ECO:0007669"/>
    <property type="project" value="InterPro"/>
</dbReference>
<evidence type="ECO:0000256" key="2">
    <source>
        <dbReference type="ARBA" id="ARBA00012513"/>
    </source>
</evidence>
<protein>
    <recommendedName>
        <fullName evidence="2">non-specific serine/threonine protein kinase</fullName>
        <ecNumber evidence="2">2.7.11.1</ecNumber>
    </recommendedName>
</protein>
<keyword evidence="3" id="KW-0812">Transmembrane</keyword>
<dbReference type="GO" id="GO:0016020">
    <property type="term" value="C:membrane"/>
    <property type="evidence" value="ECO:0007669"/>
    <property type="project" value="UniProtKB-SubCell"/>
</dbReference>
<feature type="domain" description="Wall-associated receptor kinase galacturonan-binding" evidence="11">
    <location>
        <begin position="38"/>
        <end position="104"/>
    </location>
</feature>
<reference evidence="13" key="1">
    <citation type="submission" date="2013-07" db="EMBL/GenBank/DDBJ databases">
        <title>The genome of Eucalyptus grandis.</title>
        <authorList>
            <person name="Schmutz J."/>
            <person name="Hayes R."/>
            <person name="Myburg A."/>
            <person name="Tuskan G."/>
            <person name="Grattapaglia D."/>
            <person name="Rokhsar D.S."/>
        </authorList>
    </citation>
    <scope>NUCLEOTIDE SEQUENCE</scope>
    <source>
        <tissue evidence="13">Leaf extractions</tissue>
    </source>
</reference>
<dbReference type="InterPro" id="IPR032872">
    <property type="entry name" value="WAK_assoc_C"/>
</dbReference>
<keyword evidence="5" id="KW-1133">Transmembrane helix</keyword>
<comment type="catalytic activity">
    <reaction evidence="9">
        <text>L-seryl-[protein] + ATP = O-phospho-L-seryl-[protein] + ADP + H(+)</text>
        <dbReference type="Rhea" id="RHEA:17989"/>
        <dbReference type="Rhea" id="RHEA-COMP:9863"/>
        <dbReference type="Rhea" id="RHEA-COMP:11604"/>
        <dbReference type="ChEBI" id="CHEBI:15378"/>
        <dbReference type="ChEBI" id="CHEBI:29999"/>
        <dbReference type="ChEBI" id="CHEBI:30616"/>
        <dbReference type="ChEBI" id="CHEBI:83421"/>
        <dbReference type="ChEBI" id="CHEBI:456216"/>
        <dbReference type="EC" id="2.7.11.1"/>
    </reaction>
</comment>
<dbReference type="EMBL" id="KK198754">
    <property type="protein sequence ID" value="KCW83921.1"/>
    <property type="molecule type" value="Genomic_DNA"/>
</dbReference>
<dbReference type="GO" id="GO:0004674">
    <property type="term" value="F:protein serine/threonine kinase activity"/>
    <property type="evidence" value="ECO:0007669"/>
    <property type="project" value="UniProtKB-KW"/>
</dbReference>
<dbReference type="InParanoid" id="A0A059D0L5"/>
<dbReference type="Gramene" id="KCW83921">
    <property type="protein sequence ID" value="KCW83921"/>
    <property type="gene ID" value="EUGRSUZ_B00789"/>
</dbReference>
<evidence type="ECO:0000256" key="8">
    <source>
        <dbReference type="ARBA" id="ARBA00047899"/>
    </source>
</evidence>
<proteinExistence type="predicted"/>
<dbReference type="InterPro" id="IPR025287">
    <property type="entry name" value="WAK_GUB"/>
</dbReference>
<comment type="subcellular location">
    <subcellularLocation>
        <location evidence="1">Membrane</location>
        <topology evidence="1">Single-pass membrane protein</topology>
    </subcellularLocation>
</comment>
<dbReference type="EC" id="2.7.11.1" evidence="2"/>
<dbReference type="Pfam" id="PF13947">
    <property type="entry name" value="GUB_WAK_bind"/>
    <property type="match status" value="1"/>
</dbReference>
<dbReference type="AlphaFoldDB" id="A0A059D0L5"/>
<feature type="signal peptide" evidence="10">
    <location>
        <begin position="1"/>
        <end position="32"/>
    </location>
</feature>
<evidence type="ECO:0000313" key="13">
    <source>
        <dbReference type="EMBL" id="KCW83921.1"/>
    </source>
</evidence>
<evidence type="ECO:0000256" key="4">
    <source>
        <dbReference type="ARBA" id="ARBA00022729"/>
    </source>
</evidence>
<evidence type="ECO:0000256" key="7">
    <source>
        <dbReference type="ARBA" id="ARBA00023180"/>
    </source>
</evidence>
<evidence type="ECO:0000256" key="5">
    <source>
        <dbReference type="ARBA" id="ARBA00022989"/>
    </source>
</evidence>